<dbReference type="EMBL" id="FNSC01000001">
    <property type="protein sequence ID" value="SED16451.1"/>
    <property type="molecule type" value="Genomic_DNA"/>
</dbReference>
<keyword evidence="11" id="KW-1185">Reference proteome</keyword>
<gene>
    <name evidence="10" type="ORF">SAMN05421553_2148</name>
</gene>
<keyword evidence="8" id="KW-0732">Signal</keyword>
<dbReference type="Pfam" id="PF01471">
    <property type="entry name" value="PG_binding_1"/>
    <property type="match status" value="1"/>
</dbReference>
<dbReference type="InterPro" id="IPR045380">
    <property type="entry name" value="LD_TPept_scaffold_dom"/>
</dbReference>
<protein>
    <submittedName>
        <fullName evidence="10">Murein L,D-transpeptidase YcbB/YkuD</fullName>
    </submittedName>
</protein>
<feature type="active site" description="Proton donor/acceptor" evidence="7">
    <location>
        <position position="430"/>
    </location>
</feature>
<dbReference type="Pfam" id="PF03734">
    <property type="entry name" value="YkuD"/>
    <property type="match status" value="1"/>
</dbReference>
<keyword evidence="5 7" id="KW-0573">Peptidoglycan synthesis</keyword>
<dbReference type="InterPro" id="IPR036366">
    <property type="entry name" value="PGBDSf"/>
</dbReference>
<dbReference type="PANTHER" id="PTHR41533">
    <property type="entry name" value="L,D-TRANSPEPTIDASE HI_1667-RELATED"/>
    <property type="match status" value="1"/>
</dbReference>
<feature type="active site" description="Nucleophile" evidence="7">
    <location>
        <position position="449"/>
    </location>
</feature>
<evidence type="ECO:0000256" key="8">
    <source>
        <dbReference type="SAM" id="SignalP"/>
    </source>
</evidence>
<dbReference type="UniPathway" id="UPA00219"/>
<dbReference type="AlphaFoldDB" id="A0A1H4YH55"/>
<dbReference type="GO" id="GO:0071555">
    <property type="term" value="P:cell wall organization"/>
    <property type="evidence" value="ECO:0007669"/>
    <property type="project" value="UniProtKB-UniRule"/>
</dbReference>
<feature type="chain" id="PRO_5017205083" evidence="8">
    <location>
        <begin position="23"/>
        <end position="528"/>
    </location>
</feature>
<dbReference type="Pfam" id="PF20142">
    <property type="entry name" value="Scaffold"/>
    <property type="match status" value="1"/>
</dbReference>
<evidence type="ECO:0000256" key="5">
    <source>
        <dbReference type="ARBA" id="ARBA00022984"/>
    </source>
</evidence>
<dbReference type="Gene3D" id="1.10.101.10">
    <property type="entry name" value="PGBD-like superfamily/PGBD"/>
    <property type="match status" value="1"/>
</dbReference>
<dbReference type="GO" id="GO:0016740">
    <property type="term" value="F:transferase activity"/>
    <property type="evidence" value="ECO:0007669"/>
    <property type="project" value="UniProtKB-KW"/>
</dbReference>
<reference evidence="11" key="1">
    <citation type="submission" date="2016-10" db="EMBL/GenBank/DDBJ databases">
        <authorList>
            <person name="Varghese N."/>
            <person name="Submissions S."/>
        </authorList>
    </citation>
    <scope>NUCLEOTIDE SEQUENCE [LARGE SCALE GENOMIC DNA]</scope>
    <source>
        <strain evidence="11">DSM 12111</strain>
    </source>
</reference>
<evidence type="ECO:0000313" key="11">
    <source>
        <dbReference type="Proteomes" id="UP000242849"/>
    </source>
</evidence>
<dbReference type="PANTHER" id="PTHR41533:SF2">
    <property type="entry name" value="BLR7131 PROTEIN"/>
    <property type="match status" value="1"/>
</dbReference>
<dbReference type="STRING" id="53406.SAMN05421553_2148"/>
<dbReference type="CDD" id="cd16913">
    <property type="entry name" value="YkuD_like"/>
    <property type="match status" value="1"/>
</dbReference>
<name>A0A1H4YH55_PSEAG</name>
<dbReference type="Proteomes" id="UP000242849">
    <property type="component" value="Unassembled WGS sequence"/>
</dbReference>
<evidence type="ECO:0000313" key="10">
    <source>
        <dbReference type="EMBL" id="SED16451.1"/>
    </source>
</evidence>
<sequence length="528" mass="59174">MFKKRTLYLSAALLTLPLVANATDASFATSADLRPLLAQLTQHCSTFPTSLDENAQRLLQAFYAQRNGQPAWQNSEQLLQLREQLAQLEDDGLQPSDYLLPSLVAESFAEQRDCAELLTSHSYLQALLHLRRGRLLQQRLEPLWQASGHTNPDPQLATLSLALLHLHTPSLAFASARPATVQYQRLRRAYAHQRLQPLQEWATLASGALLKPGGKDARLPALRARLFAQGYLAVPPEELGSTYDLPTQSALENFQRDHGLNPDGILGPASLTELNISPQLRREQLRANLERLRWLADAMGDAEVLINVAAAEIQVRRNNQLLWRTRPQVGRAERQTPLLASSIVRLTLNPTWTVPPTILREDKLPAIRDDISYLERHQMSVLDRDGNLLDPQSIDWERPGAILLRQSAGSHNPLGRVAVRFDNPFAVYLHDTPSQQLFSKAPRAFSSGCVRVEAVDTLLAWLLTPDELSSVQTRIASGETQQYRLQHPAPLLIAYWTVEASKDGALRYYPDIYARDVRLIKALAPNVH</sequence>
<evidence type="ECO:0000256" key="2">
    <source>
        <dbReference type="ARBA" id="ARBA00005992"/>
    </source>
</evidence>
<keyword evidence="6 7" id="KW-0961">Cell wall biogenesis/degradation</keyword>
<dbReference type="OrthoDB" id="9778545at2"/>
<dbReference type="GO" id="GO:0008360">
    <property type="term" value="P:regulation of cell shape"/>
    <property type="evidence" value="ECO:0007669"/>
    <property type="project" value="UniProtKB-UniRule"/>
</dbReference>
<feature type="domain" description="L,D-TPase catalytic" evidence="9">
    <location>
        <begin position="302"/>
        <end position="474"/>
    </location>
</feature>
<dbReference type="InterPro" id="IPR005490">
    <property type="entry name" value="LD_TPept_cat_dom"/>
</dbReference>
<comment type="pathway">
    <text evidence="1 7">Cell wall biogenesis; peptidoglycan biosynthesis.</text>
</comment>
<dbReference type="InterPro" id="IPR036365">
    <property type="entry name" value="PGBD-like_sf"/>
</dbReference>
<dbReference type="PROSITE" id="PS52029">
    <property type="entry name" value="LD_TPASE"/>
    <property type="match status" value="1"/>
</dbReference>
<evidence type="ECO:0000256" key="7">
    <source>
        <dbReference type="PROSITE-ProRule" id="PRU01373"/>
    </source>
</evidence>
<proteinExistence type="inferred from homology"/>
<organism evidence="10 11">
    <name type="scientific">Pseudomonas anguilliseptica</name>
    <dbReference type="NCBI Taxonomy" id="53406"/>
    <lineage>
        <taxon>Bacteria</taxon>
        <taxon>Pseudomonadati</taxon>
        <taxon>Pseudomonadota</taxon>
        <taxon>Gammaproteobacteria</taxon>
        <taxon>Pseudomonadales</taxon>
        <taxon>Pseudomonadaceae</taxon>
        <taxon>Pseudomonas</taxon>
    </lineage>
</organism>
<evidence type="ECO:0000259" key="9">
    <source>
        <dbReference type="PROSITE" id="PS52029"/>
    </source>
</evidence>
<evidence type="ECO:0000256" key="6">
    <source>
        <dbReference type="ARBA" id="ARBA00023316"/>
    </source>
</evidence>
<dbReference type="GO" id="GO:0004180">
    <property type="term" value="F:carboxypeptidase activity"/>
    <property type="evidence" value="ECO:0007669"/>
    <property type="project" value="UniProtKB-ARBA"/>
</dbReference>
<accession>A0A1H4YH55</accession>
<dbReference type="GO" id="GO:0009252">
    <property type="term" value="P:peptidoglycan biosynthetic process"/>
    <property type="evidence" value="ECO:0007669"/>
    <property type="project" value="UniProtKB-UniPathway"/>
</dbReference>
<comment type="similarity">
    <text evidence="2">Belongs to the YkuD family.</text>
</comment>
<dbReference type="SUPFAM" id="SSF141523">
    <property type="entry name" value="L,D-transpeptidase catalytic domain-like"/>
    <property type="match status" value="1"/>
</dbReference>
<dbReference type="InterPro" id="IPR002477">
    <property type="entry name" value="Peptidoglycan-bd-like"/>
</dbReference>
<dbReference type="SUPFAM" id="SSF47090">
    <property type="entry name" value="PGBD-like"/>
    <property type="match status" value="1"/>
</dbReference>
<dbReference type="InterPro" id="IPR038063">
    <property type="entry name" value="Transpep_catalytic_dom"/>
</dbReference>
<evidence type="ECO:0000256" key="1">
    <source>
        <dbReference type="ARBA" id="ARBA00004752"/>
    </source>
</evidence>
<dbReference type="InterPro" id="IPR052905">
    <property type="entry name" value="LD-transpeptidase_YkuD-like"/>
</dbReference>
<dbReference type="Gene3D" id="2.40.440.10">
    <property type="entry name" value="L,D-transpeptidase catalytic domain-like"/>
    <property type="match status" value="1"/>
</dbReference>
<feature type="signal peptide" evidence="8">
    <location>
        <begin position="1"/>
        <end position="22"/>
    </location>
</feature>
<evidence type="ECO:0000256" key="3">
    <source>
        <dbReference type="ARBA" id="ARBA00022679"/>
    </source>
</evidence>
<keyword evidence="3" id="KW-0808">Transferase</keyword>
<dbReference type="RefSeq" id="WP_090380175.1">
    <property type="nucleotide sequence ID" value="NZ_FNSC01000001.1"/>
</dbReference>
<evidence type="ECO:0000256" key="4">
    <source>
        <dbReference type="ARBA" id="ARBA00022960"/>
    </source>
</evidence>
<keyword evidence="4 7" id="KW-0133">Cell shape</keyword>